<accession>A0A9P6H257</accession>
<protein>
    <submittedName>
        <fullName evidence="1">Uncharacterized protein</fullName>
    </submittedName>
</protein>
<proteinExistence type="predicted"/>
<sequence length="489" mass="56127">MPNQKPEKIIKTIFKTSQEIEVICTDIFKKVELAKMDVIKEFNPYIQPKKNLDSLLSFYGAFQKAYETISKMSQTVYSLYGENLEVIDLQSIMKNGLLGILKTIKIEQNNILDYAGVKIVDSLLASSNDLLEIVISKIYPVYFANLFNKTASDDDMKSISEFLMVFSDKKRFLGKYSNAILNKTSYDDIGLDRRKLLERTKDIEGHISSVNKYNIKILGGANAQIINRGLNKLLLINLKKIIADILIVVEKEENMASVPFCMVLNSHLRQSEEAEIKEVEELYVFKNEINKIVCNIFLAFVENLKTIQQPNKFCDIETIALNLKRSLDSLEDNKNVSRVFIKNYGPFFKAKTVDELAKSFSEMVLNKVISLSKQLDTIKRSIYLINNFYTLKCFVDDVDGLNIKEEIEKSSTMIIEVWKSELDSKSGRNFSNFVESNLESFKSYYLPEEVRREIVPKIKTIVWENILTKGYQGNENALNDSINDIFTGK</sequence>
<dbReference type="OrthoDB" id="2190236at2759"/>
<dbReference type="Proteomes" id="UP000740883">
    <property type="component" value="Unassembled WGS sequence"/>
</dbReference>
<keyword evidence="2" id="KW-1185">Reference proteome</keyword>
<dbReference type="AlphaFoldDB" id="A0A9P6H257"/>
<evidence type="ECO:0000313" key="1">
    <source>
        <dbReference type="EMBL" id="KAF9765076.1"/>
    </source>
</evidence>
<organism evidence="1 2">
    <name type="scientific">Nosema granulosis</name>
    <dbReference type="NCBI Taxonomy" id="83296"/>
    <lineage>
        <taxon>Eukaryota</taxon>
        <taxon>Fungi</taxon>
        <taxon>Fungi incertae sedis</taxon>
        <taxon>Microsporidia</taxon>
        <taxon>Nosematidae</taxon>
        <taxon>Nosema</taxon>
    </lineage>
</organism>
<evidence type="ECO:0000313" key="2">
    <source>
        <dbReference type="Proteomes" id="UP000740883"/>
    </source>
</evidence>
<gene>
    <name evidence="1" type="ORF">NGRA_0007</name>
</gene>
<comment type="caution">
    <text evidence="1">The sequence shown here is derived from an EMBL/GenBank/DDBJ whole genome shotgun (WGS) entry which is preliminary data.</text>
</comment>
<reference evidence="1 2" key="1">
    <citation type="journal article" date="2020" name="Genome Biol. Evol.">
        <title>Comparative genomics of strictly vertically transmitted, feminizing microsporidia endosymbionts of amphipod crustaceans.</title>
        <authorList>
            <person name="Cormier A."/>
            <person name="Chebbi M.A."/>
            <person name="Giraud I."/>
            <person name="Wattier R."/>
            <person name="Teixeira M."/>
            <person name="Gilbert C."/>
            <person name="Rigaud T."/>
            <person name="Cordaux R."/>
        </authorList>
    </citation>
    <scope>NUCLEOTIDE SEQUENCE [LARGE SCALE GENOMIC DNA]</scope>
    <source>
        <strain evidence="1 2">Ou3-Ou53</strain>
    </source>
</reference>
<name>A0A9P6H257_9MICR</name>
<dbReference type="EMBL" id="SBJO01000001">
    <property type="protein sequence ID" value="KAF9765076.1"/>
    <property type="molecule type" value="Genomic_DNA"/>
</dbReference>